<dbReference type="PIRSF" id="PIRSF030218">
    <property type="entry name" value="Mannosyltr_MA4085_prd"/>
    <property type="match status" value="1"/>
</dbReference>
<dbReference type="NCBIfam" id="TIGR03663">
    <property type="entry name" value="flippase activity-associated protein Agl23"/>
    <property type="match status" value="1"/>
</dbReference>
<feature type="transmembrane region" description="Helical" evidence="2">
    <location>
        <begin position="344"/>
        <end position="364"/>
    </location>
</feature>
<dbReference type="RefSeq" id="WP_338003638.1">
    <property type="nucleotide sequence ID" value="NZ_JAOPKA010000005.1"/>
</dbReference>
<feature type="transmembrane region" description="Helical" evidence="2">
    <location>
        <begin position="399"/>
        <end position="422"/>
    </location>
</feature>
<feature type="transmembrane region" description="Helical" evidence="2">
    <location>
        <begin position="42"/>
        <end position="61"/>
    </location>
</feature>
<reference evidence="4" key="1">
    <citation type="submission" date="2022-09" db="EMBL/GenBank/DDBJ databases">
        <title>Enrichment on poylsaccharides allowed isolation of novel metabolic and taxonomic groups of Haloarchaea.</title>
        <authorList>
            <person name="Sorokin D.Y."/>
            <person name="Elcheninov A.G."/>
            <person name="Khizhniak T.V."/>
            <person name="Kolganova T.V."/>
            <person name="Kublanov I.V."/>
        </authorList>
    </citation>
    <scope>NUCLEOTIDE SEQUENCE</scope>
    <source>
        <strain evidence="4">AArc-xg1-1</strain>
    </source>
</reference>
<keyword evidence="2" id="KW-0812">Transmembrane</keyword>
<evidence type="ECO:0000256" key="2">
    <source>
        <dbReference type="SAM" id="Phobius"/>
    </source>
</evidence>
<feature type="transmembrane region" description="Helical" evidence="2">
    <location>
        <begin position="139"/>
        <end position="159"/>
    </location>
</feature>
<feature type="transmembrane region" description="Helical" evidence="2">
    <location>
        <begin position="208"/>
        <end position="227"/>
    </location>
</feature>
<dbReference type="InterPro" id="IPR016950">
    <property type="entry name" value="Manno-Trfase_MA4085_prd"/>
</dbReference>
<comment type="caution">
    <text evidence="4">The sequence shown here is derived from an EMBL/GenBank/DDBJ whole genome shotgun (WGS) entry which is preliminary data.</text>
</comment>
<dbReference type="PANTHER" id="PTHR41710">
    <property type="entry name" value="GLYCOSYL TRANSFERASE, FAMILY 39"/>
    <property type="match status" value="1"/>
</dbReference>
<evidence type="ECO:0000256" key="1">
    <source>
        <dbReference type="SAM" id="MobiDB-lite"/>
    </source>
</evidence>
<dbReference type="Pfam" id="PF13231">
    <property type="entry name" value="PMT_2"/>
    <property type="match status" value="1"/>
</dbReference>
<keyword evidence="2" id="KW-1133">Transmembrane helix</keyword>
<feature type="compositionally biased region" description="Polar residues" evidence="1">
    <location>
        <begin position="19"/>
        <end position="30"/>
    </location>
</feature>
<feature type="transmembrane region" description="Helical" evidence="2">
    <location>
        <begin position="112"/>
        <end position="132"/>
    </location>
</feature>
<gene>
    <name evidence="4" type="ORF">OB960_10410</name>
</gene>
<dbReference type="InterPro" id="IPR019962">
    <property type="entry name" value="CHP03663"/>
</dbReference>
<feature type="transmembrane region" description="Helical" evidence="2">
    <location>
        <begin position="165"/>
        <end position="182"/>
    </location>
</feature>
<dbReference type="InterPro" id="IPR038731">
    <property type="entry name" value="RgtA/B/C-like"/>
</dbReference>
<proteinExistence type="predicted"/>
<evidence type="ECO:0000313" key="4">
    <source>
        <dbReference type="EMBL" id="MCU4741808.1"/>
    </source>
</evidence>
<feature type="transmembrane region" description="Helical" evidence="2">
    <location>
        <begin position="376"/>
        <end position="393"/>
    </location>
</feature>
<organism evidence="4 5">
    <name type="scientific">Natronoglomus mannanivorans</name>
    <dbReference type="NCBI Taxonomy" id="2979990"/>
    <lineage>
        <taxon>Archaea</taxon>
        <taxon>Methanobacteriati</taxon>
        <taxon>Methanobacteriota</taxon>
        <taxon>Stenosarchaea group</taxon>
        <taxon>Halobacteria</taxon>
        <taxon>Halobacteriales</taxon>
        <taxon>Natrialbaceae</taxon>
        <taxon>Natronoglomus</taxon>
    </lineage>
</organism>
<feature type="transmembrane region" description="Helical" evidence="2">
    <location>
        <begin position="443"/>
        <end position="466"/>
    </location>
</feature>
<dbReference type="EMBL" id="JAOPKA010000005">
    <property type="protein sequence ID" value="MCU4741808.1"/>
    <property type="molecule type" value="Genomic_DNA"/>
</dbReference>
<dbReference type="PANTHER" id="PTHR41710:SF2">
    <property type="entry name" value="GLYCOSYL TRANSFERASE FAMILY 39_83 DOMAIN-CONTAINING PROTEIN"/>
    <property type="match status" value="1"/>
</dbReference>
<protein>
    <submittedName>
        <fullName evidence="4">TIGR03663 family protein</fullName>
    </submittedName>
</protein>
<evidence type="ECO:0000313" key="5">
    <source>
        <dbReference type="Proteomes" id="UP001321018"/>
    </source>
</evidence>
<feature type="transmembrane region" description="Helical" evidence="2">
    <location>
        <begin position="187"/>
        <end position="202"/>
    </location>
</feature>
<evidence type="ECO:0000259" key="3">
    <source>
        <dbReference type="Pfam" id="PF13231"/>
    </source>
</evidence>
<feature type="transmembrane region" description="Helical" evidence="2">
    <location>
        <begin position="259"/>
        <end position="282"/>
    </location>
</feature>
<accession>A0AAP2YZQ9</accession>
<feature type="domain" description="Glycosyltransferase RgtA/B/C/D-like" evidence="3">
    <location>
        <begin position="92"/>
        <end position="223"/>
    </location>
</feature>
<sequence length="638" mass="70840">MERDERSASPPPSPSPSSTAAESVDSSAPTSRLRDRVGEHTLPILLGITALALLLRVVGLGERVAHWDEGRVAFDTLRYMETGIWEYRPIVHGPFLPHVNDVVFAVLGPTDFAMRLVVAVVGGLLPLAPWLFREHLRDLEVVAIGAFLAFNPILLYYSRFMRNDVLVAAFMLFSLGMFVRFADTRRVRYLYAGFALAALGFTTKENAIVFVVCWLGAGALVLDTALFRPHARQPTRAYLRDRYDHVRERTREIDLGRVLGYYAGHLVFAVALATLILIYFYAPRTGGTGVGLERLASRPGLFPAVADQALTDLWEGITDWGEKSADDGGYDSLADRFQDFVTRFLWALGAYAPALVVFAIAGIVGERYLADRPRAIVMFFGYWGLVSVPGYALGMDIWATWALVHALVPLAFPAGVALAWVLARGLESIDDVRDRHLDRSVDAVLSVTVAAILLVSMLAIVSGTAYDPTNTRETGQDHMVQYAQPTQDVRETLADVEAVVETTGDPVLYFGEEYAIDNESAAYRPPVTDRWIENDDGTSERVEENGNWYRRLPLPWYIERAGVDRLSAHDEDELDELLRTESPAVVITHQEHDGVNNEELVDQRAGEYVKAAHDMRSPGDTTVFYVRADALEELESSS</sequence>
<feature type="region of interest" description="Disordered" evidence="1">
    <location>
        <begin position="1"/>
        <end position="32"/>
    </location>
</feature>
<dbReference type="Proteomes" id="UP001321018">
    <property type="component" value="Unassembled WGS sequence"/>
</dbReference>
<name>A0AAP2YZQ9_9EURY</name>
<dbReference type="AlphaFoldDB" id="A0AAP2YZQ9"/>
<keyword evidence="2" id="KW-0472">Membrane</keyword>